<feature type="compositionally biased region" description="Acidic residues" evidence="14">
    <location>
        <begin position="1"/>
        <end position="10"/>
    </location>
</feature>
<dbReference type="GO" id="GO:0043138">
    <property type="term" value="F:3'-5' DNA helicase activity"/>
    <property type="evidence" value="ECO:0007669"/>
    <property type="project" value="UniProtKB-EC"/>
</dbReference>
<dbReference type="CDD" id="cd17932">
    <property type="entry name" value="DEXQc_UvrD"/>
    <property type="match status" value="1"/>
</dbReference>
<dbReference type="Pfam" id="PF13361">
    <property type="entry name" value="UvrD_C"/>
    <property type="match status" value="1"/>
</dbReference>
<dbReference type="AlphaFoldDB" id="A0A380WLS2"/>
<dbReference type="GO" id="GO:0005524">
    <property type="term" value="F:ATP binding"/>
    <property type="evidence" value="ECO:0007669"/>
    <property type="project" value="UniProtKB-UniRule"/>
</dbReference>
<evidence type="ECO:0000256" key="1">
    <source>
        <dbReference type="ARBA" id="ARBA00009922"/>
    </source>
</evidence>
<dbReference type="FunFam" id="3.40.50.300:FF:001890">
    <property type="entry name" value="DNA helicase"/>
    <property type="match status" value="1"/>
</dbReference>
<evidence type="ECO:0000256" key="3">
    <source>
        <dbReference type="ARBA" id="ARBA00022801"/>
    </source>
</evidence>
<keyword evidence="3 13" id="KW-0378">Hydrolase</keyword>
<evidence type="ECO:0000256" key="9">
    <source>
        <dbReference type="ARBA" id="ARBA00034617"/>
    </source>
</evidence>
<evidence type="ECO:0000256" key="7">
    <source>
        <dbReference type="ARBA" id="ARBA00023235"/>
    </source>
</evidence>
<dbReference type="FunFam" id="1.10.486.10:FF:000003">
    <property type="entry name" value="ATP-dependent DNA helicase"/>
    <property type="match status" value="1"/>
</dbReference>
<dbReference type="PANTHER" id="PTHR11070">
    <property type="entry name" value="UVRD / RECB / PCRA DNA HELICASE FAMILY MEMBER"/>
    <property type="match status" value="1"/>
</dbReference>
<dbReference type="Pfam" id="PF00580">
    <property type="entry name" value="UvrD-helicase"/>
    <property type="match status" value="1"/>
</dbReference>
<evidence type="ECO:0000256" key="10">
    <source>
        <dbReference type="ARBA" id="ARBA00034808"/>
    </source>
</evidence>
<dbReference type="Gene3D" id="1.10.10.160">
    <property type="match status" value="1"/>
</dbReference>
<dbReference type="GO" id="GO:0005829">
    <property type="term" value="C:cytosol"/>
    <property type="evidence" value="ECO:0007669"/>
    <property type="project" value="TreeGrafter"/>
</dbReference>
<dbReference type="GO" id="GO:0016887">
    <property type="term" value="F:ATP hydrolysis activity"/>
    <property type="evidence" value="ECO:0007669"/>
    <property type="project" value="RHEA"/>
</dbReference>
<dbReference type="InterPro" id="IPR027417">
    <property type="entry name" value="P-loop_NTPase"/>
</dbReference>
<keyword evidence="4 13" id="KW-0347">Helicase</keyword>
<dbReference type="InterPro" id="IPR000212">
    <property type="entry name" value="DNA_helicase_UvrD/REP"/>
</dbReference>
<evidence type="ECO:0000256" key="2">
    <source>
        <dbReference type="ARBA" id="ARBA00022741"/>
    </source>
</evidence>
<comment type="catalytic activity">
    <reaction evidence="12">
        <text>ATP + H2O = ADP + phosphate + H(+)</text>
        <dbReference type="Rhea" id="RHEA:13065"/>
        <dbReference type="ChEBI" id="CHEBI:15377"/>
        <dbReference type="ChEBI" id="CHEBI:15378"/>
        <dbReference type="ChEBI" id="CHEBI:30616"/>
        <dbReference type="ChEBI" id="CHEBI:43474"/>
        <dbReference type="ChEBI" id="CHEBI:456216"/>
        <dbReference type="EC" id="5.6.2.4"/>
    </reaction>
</comment>
<sequence>MSDFPDDMPFFDEPGGMPPRAASTPAPSGIAARAMAARQAPSAPDYLNGLNPEQRQAVETTEGPVLVLAGAGTGKTRVLTTRIAHILSQGRAYPSQILAVTFTNKAAREMKQRIGHLVGEAVEGMPWLGTFHSIGVKMLRRHAELAGLRSDFTILDTDDVIRLIKQLIQAEGLDDKRWPARQFAMMIDGWKNKGLGPAEIPEGDARSFANGKGRELYKAYQDRLQTLNACDFGDLLCHPIRIFRAYPDVLKEYHKRFKYILVDEYQDTNTAQYMWLRLLAQETGGPGQKNVCCVGDDDQSIYGWRGAEVDNILRFDKDFPGAVVIRLERNYRSTAHILGAAAHLIAHNEGRFGKTLFTERNDPEDGKVNVHAAWDSEEEARAVGETIEQLQRQKHNLNDMAILVRASFQMREFEDRFVTLGLNYRVIGGPRFYERQEIRDAMAYFRVVAQGADDLAFERIVNVPKRGLGEAAIRQLHDTARALGVPMLQAAAQLAESDELKPKPRAALREVAANFERWQKALDNTPHTELAEIILEESGYTDMWKNDRSAEAPGRLENLKELIRSMEEYESLRSFLEHVALVMDAEQDEQLDAVSIMTLHSAKGLEFETVFLPGWEEGLFPHQRALDEGGRSGLEEERRLAYVGLTRAKKNLHLWFVSNRRIHGLWQSTIPSRFLDELPEAHVEVADAGNSYGGYGGGRQNPYGASRFDSVGEKSFSNTYATPGWQRAQQNRTEATDRNWGSRSGHSVERIGYGETDSGFGAGRGSVKGRTIDGELVAKSVSTEPSRFNVGDRVFHQKFGNGNISVIDGNKLTIDFDKAGQKKVLDGFVNPV</sequence>
<dbReference type="SUPFAM" id="SSF52540">
    <property type="entry name" value="P-loop containing nucleoside triphosphate hydrolases"/>
    <property type="match status" value="1"/>
</dbReference>
<dbReference type="PANTHER" id="PTHR11070:SF2">
    <property type="entry name" value="ATP-DEPENDENT DNA HELICASE SRS2"/>
    <property type="match status" value="1"/>
</dbReference>
<feature type="domain" description="UvrD-like helicase C-terminal" evidence="16">
    <location>
        <begin position="335"/>
        <end position="604"/>
    </location>
</feature>
<comment type="similarity">
    <text evidence="1">Belongs to the helicase family. UvrD subfamily.</text>
</comment>
<dbReference type="EC" id="5.6.2.4" evidence="10"/>
<evidence type="ECO:0000313" key="17">
    <source>
        <dbReference type="EMBL" id="SUU89242.1"/>
    </source>
</evidence>
<feature type="binding site" evidence="13">
    <location>
        <begin position="69"/>
        <end position="76"/>
    </location>
    <ligand>
        <name>ATP</name>
        <dbReference type="ChEBI" id="CHEBI:30616"/>
    </ligand>
</feature>
<protein>
    <recommendedName>
        <fullName evidence="10">DNA 3'-5' helicase</fullName>
        <ecNumber evidence="10">5.6.2.4</ecNumber>
    </recommendedName>
    <alternativeName>
        <fullName evidence="11">DNA 3'-5' helicase II</fullName>
    </alternativeName>
</protein>
<dbReference type="GO" id="GO:0033202">
    <property type="term" value="C:DNA helicase complex"/>
    <property type="evidence" value="ECO:0007669"/>
    <property type="project" value="TreeGrafter"/>
</dbReference>
<dbReference type="OrthoDB" id="9806690at2"/>
<comment type="catalytic activity">
    <reaction evidence="9">
        <text>Couples ATP hydrolysis with the unwinding of duplex DNA by translocating in the 3'-5' direction.</text>
        <dbReference type="EC" id="5.6.2.4"/>
    </reaction>
</comment>
<keyword evidence="6" id="KW-0238">DNA-binding</keyword>
<dbReference type="InterPro" id="IPR013986">
    <property type="entry name" value="DExx_box_DNA_helicase_dom_sf"/>
</dbReference>
<proteinExistence type="inferred from homology"/>
<gene>
    <name evidence="17" type="primary">uvrD</name>
    <name evidence="17" type="ORF">NCTC10684_02476</name>
</gene>
<comment type="function">
    <text evidence="8">Has both ATPase and helicase activities. Unwinds DNA duplexes with 3' to 5' polarity with respect to the bound strand and initiates unwinding most effectively when a single-stranded region is present. Involved in the post-incision events of nucleotide excision repair and methyl-directed mismatch repair.</text>
</comment>
<dbReference type="EMBL" id="UFSM01000001">
    <property type="protein sequence ID" value="SUU89242.1"/>
    <property type="molecule type" value="Genomic_DNA"/>
</dbReference>
<dbReference type="RefSeq" id="WP_115731445.1">
    <property type="nucleotide sequence ID" value="NZ_BAAAVY010000002.1"/>
</dbReference>
<evidence type="ECO:0000256" key="8">
    <source>
        <dbReference type="ARBA" id="ARBA00025289"/>
    </source>
</evidence>
<dbReference type="InterPro" id="IPR014017">
    <property type="entry name" value="DNA_helicase_UvrD-like_C"/>
</dbReference>
<feature type="region of interest" description="Disordered" evidence="14">
    <location>
        <begin position="1"/>
        <end position="27"/>
    </location>
</feature>
<keyword evidence="5 13" id="KW-0067">ATP-binding</keyword>
<dbReference type="Gene3D" id="1.10.486.10">
    <property type="entry name" value="PCRA, domain 4"/>
    <property type="match status" value="1"/>
</dbReference>
<accession>A0A380WLS2</accession>
<dbReference type="GO" id="GO:0000725">
    <property type="term" value="P:recombinational repair"/>
    <property type="evidence" value="ECO:0007669"/>
    <property type="project" value="TreeGrafter"/>
</dbReference>
<evidence type="ECO:0000259" key="15">
    <source>
        <dbReference type="PROSITE" id="PS51198"/>
    </source>
</evidence>
<dbReference type="Proteomes" id="UP000254701">
    <property type="component" value="Unassembled WGS sequence"/>
</dbReference>
<evidence type="ECO:0000256" key="4">
    <source>
        <dbReference type="ARBA" id="ARBA00022806"/>
    </source>
</evidence>
<evidence type="ECO:0000313" key="18">
    <source>
        <dbReference type="Proteomes" id="UP000254701"/>
    </source>
</evidence>
<dbReference type="GO" id="GO:0003677">
    <property type="term" value="F:DNA binding"/>
    <property type="evidence" value="ECO:0007669"/>
    <property type="project" value="UniProtKB-KW"/>
</dbReference>
<dbReference type="Gene3D" id="3.40.50.300">
    <property type="entry name" value="P-loop containing nucleotide triphosphate hydrolases"/>
    <property type="match status" value="2"/>
</dbReference>
<evidence type="ECO:0000256" key="11">
    <source>
        <dbReference type="ARBA" id="ARBA00034923"/>
    </source>
</evidence>
<dbReference type="InterPro" id="IPR014016">
    <property type="entry name" value="UvrD-like_ATP-bd"/>
</dbReference>
<name>A0A380WLS2_AMIAI</name>
<reference evidence="17 18" key="1">
    <citation type="submission" date="2018-06" db="EMBL/GenBank/DDBJ databases">
        <authorList>
            <consortium name="Pathogen Informatics"/>
            <person name="Doyle S."/>
        </authorList>
    </citation>
    <scope>NUCLEOTIDE SEQUENCE [LARGE SCALE GENOMIC DNA]</scope>
    <source>
        <strain evidence="17 18">NCTC10684</strain>
    </source>
</reference>
<evidence type="ECO:0000256" key="6">
    <source>
        <dbReference type="ARBA" id="ARBA00023125"/>
    </source>
</evidence>
<keyword evidence="7" id="KW-0413">Isomerase</keyword>
<organism evidence="17 18">
    <name type="scientific">Aminobacter aminovorans</name>
    <name type="common">Chelatobacter heintzii</name>
    <dbReference type="NCBI Taxonomy" id="83263"/>
    <lineage>
        <taxon>Bacteria</taxon>
        <taxon>Pseudomonadati</taxon>
        <taxon>Pseudomonadota</taxon>
        <taxon>Alphaproteobacteria</taxon>
        <taxon>Hyphomicrobiales</taxon>
        <taxon>Phyllobacteriaceae</taxon>
        <taxon>Aminobacter</taxon>
    </lineage>
</organism>
<feature type="domain" description="UvrD-like helicase ATP-binding" evidence="15">
    <location>
        <begin position="48"/>
        <end position="334"/>
    </location>
</feature>
<evidence type="ECO:0000256" key="14">
    <source>
        <dbReference type="SAM" id="MobiDB-lite"/>
    </source>
</evidence>
<dbReference type="CDD" id="cd18807">
    <property type="entry name" value="SF1_C_UvrD"/>
    <property type="match status" value="1"/>
</dbReference>
<dbReference type="PROSITE" id="PS51217">
    <property type="entry name" value="UVRD_HELICASE_CTER"/>
    <property type="match status" value="1"/>
</dbReference>
<keyword evidence="2 13" id="KW-0547">Nucleotide-binding</keyword>
<dbReference type="PROSITE" id="PS51198">
    <property type="entry name" value="UVRD_HELICASE_ATP_BIND"/>
    <property type="match status" value="1"/>
</dbReference>
<evidence type="ECO:0000259" key="16">
    <source>
        <dbReference type="PROSITE" id="PS51217"/>
    </source>
</evidence>
<evidence type="ECO:0000256" key="12">
    <source>
        <dbReference type="ARBA" id="ARBA00048988"/>
    </source>
</evidence>
<feature type="compositionally biased region" description="Polar residues" evidence="14">
    <location>
        <begin position="726"/>
        <end position="745"/>
    </location>
</feature>
<evidence type="ECO:0000256" key="13">
    <source>
        <dbReference type="PROSITE-ProRule" id="PRU00560"/>
    </source>
</evidence>
<feature type="region of interest" description="Disordered" evidence="14">
    <location>
        <begin position="726"/>
        <end position="755"/>
    </location>
</feature>
<evidence type="ECO:0000256" key="5">
    <source>
        <dbReference type="ARBA" id="ARBA00022840"/>
    </source>
</evidence>